<dbReference type="Proteomes" id="UP000240653">
    <property type="component" value="Unassembled WGS sequence"/>
</dbReference>
<evidence type="ECO:0008006" key="4">
    <source>
        <dbReference type="Google" id="ProtNLM"/>
    </source>
</evidence>
<name>A0A2P7SG09_9HYPH</name>
<reference evidence="2 3" key="1">
    <citation type="submission" date="2018-03" db="EMBL/GenBank/DDBJ databases">
        <title>The draft genome of Mesorhizobium soli JCM 19897.</title>
        <authorList>
            <person name="Li L."/>
            <person name="Liu L."/>
            <person name="Liang L."/>
            <person name="Wang T."/>
            <person name="Zhang X."/>
        </authorList>
    </citation>
    <scope>NUCLEOTIDE SEQUENCE [LARGE SCALE GENOMIC DNA]</scope>
    <source>
        <strain evidence="2 3">JCM 19897</strain>
    </source>
</reference>
<accession>A0A2P7SG09</accession>
<protein>
    <recommendedName>
        <fullName evidence="4">Lipoprotein</fullName>
    </recommendedName>
</protein>
<evidence type="ECO:0000313" key="2">
    <source>
        <dbReference type="EMBL" id="PSJ61424.1"/>
    </source>
</evidence>
<evidence type="ECO:0000313" key="3">
    <source>
        <dbReference type="Proteomes" id="UP000240653"/>
    </source>
</evidence>
<dbReference type="AlphaFoldDB" id="A0A2P7SG09"/>
<sequence>MKFRSIHSRVLAGLAVSSFMIAVAGCQSGDSGGKEAQPKVSATELRAYCPTVSLREGTAFFNSYAKGGQDDPAKLLYQASISDVTRSCSRADGMLTLNVAVAGKVVSGPAGGPGKVALPIRVVVVRGQEVLYSKLQPHEITVADPAAATQFLVNDQNVTFPIPEEGSVQVFAGFDDGPQPKAKGKGKK</sequence>
<feature type="signal peptide" evidence="1">
    <location>
        <begin position="1"/>
        <end position="24"/>
    </location>
</feature>
<comment type="caution">
    <text evidence="2">The sequence shown here is derived from an EMBL/GenBank/DDBJ whole genome shotgun (WGS) entry which is preliminary data.</text>
</comment>
<dbReference type="PROSITE" id="PS51257">
    <property type="entry name" value="PROKAR_LIPOPROTEIN"/>
    <property type="match status" value="1"/>
</dbReference>
<dbReference type="EMBL" id="PXYL01000004">
    <property type="protein sequence ID" value="PSJ61424.1"/>
    <property type="molecule type" value="Genomic_DNA"/>
</dbReference>
<gene>
    <name evidence="2" type="ORF">C7I85_10210</name>
</gene>
<evidence type="ECO:0000256" key="1">
    <source>
        <dbReference type="SAM" id="SignalP"/>
    </source>
</evidence>
<keyword evidence="3" id="KW-1185">Reference proteome</keyword>
<proteinExistence type="predicted"/>
<keyword evidence="1" id="KW-0732">Signal</keyword>
<dbReference type="RefSeq" id="WP_106723853.1">
    <property type="nucleotide sequence ID" value="NZ_PXYL01000004.1"/>
</dbReference>
<feature type="chain" id="PRO_5015176898" description="Lipoprotein" evidence="1">
    <location>
        <begin position="25"/>
        <end position="188"/>
    </location>
</feature>
<organism evidence="2 3">
    <name type="scientific">Pseudaminobacter soli</name>
    <name type="common">ex Li et al. 2025</name>
    <dbReference type="NCBI Taxonomy" id="1295366"/>
    <lineage>
        <taxon>Bacteria</taxon>
        <taxon>Pseudomonadati</taxon>
        <taxon>Pseudomonadota</taxon>
        <taxon>Alphaproteobacteria</taxon>
        <taxon>Hyphomicrobiales</taxon>
        <taxon>Phyllobacteriaceae</taxon>
        <taxon>Pseudaminobacter</taxon>
    </lineage>
</organism>
<dbReference type="OrthoDB" id="8446614at2"/>